<feature type="compositionally biased region" description="Low complexity" evidence="1">
    <location>
        <begin position="412"/>
        <end position="469"/>
    </location>
</feature>
<feature type="chain" id="PRO_5012172407" description="DUF4352 domain-containing protein" evidence="2">
    <location>
        <begin position="38"/>
        <end position="751"/>
    </location>
</feature>
<protein>
    <recommendedName>
        <fullName evidence="5">DUF4352 domain-containing protein</fullName>
    </recommendedName>
</protein>
<evidence type="ECO:0000256" key="2">
    <source>
        <dbReference type="SAM" id="SignalP"/>
    </source>
</evidence>
<reference evidence="3 4" key="1">
    <citation type="submission" date="2017-07" db="EMBL/GenBank/DDBJ databases">
        <title>Genome sequencing and assembly of Paenibacillus rigui.</title>
        <authorList>
            <person name="Mayilraj S."/>
        </authorList>
    </citation>
    <scope>NUCLEOTIDE SEQUENCE [LARGE SCALE GENOMIC DNA]</scope>
    <source>
        <strain evidence="3 4">JCM 16352</strain>
    </source>
</reference>
<feature type="signal peptide" evidence="2">
    <location>
        <begin position="1"/>
        <end position="37"/>
    </location>
</feature>
<proteinExistence type="predicted"/>
<name>A0A229ULQ1_9BACL</name>
<sequence length="751" mass="80309">MLKFNQSKQTFRAKKTTWLCALAVCTTLLANAPLASAGKPGVFIANDTYFTLENASYLSGADSSALQFSLKMHNGSSGSIDFNGYGVQIIDEQGNSFPAKLTSQQNARVNPGQEQQFSFVSQMAAHMNPQNLKVHLFSWDSSAPTFMRGIGDLEVSSAVSNGGLNPAQAMLISMRDIDSSYSPEALAAMRIGNSYKVTENGTQYLYTDLYVRNAGSSNFQLPSGLQFRLKGSDLLTYSSSIMNAAQETLLPNKLKKIKIRTTVPASLDAESTSLEAFYTESSIDHVLGSVPLAGMANAAAIGTEQPYALYGTDNGLKLKVEQATAVKQTEGMMLQTTVILRNDGSEVVALPTLTASYQLGSESLAAAVQDKSTDSAFLTPNQSVTYHYAVSIPDGVDPGTVKLALYEAVTPSGSSSSTSNTSSSTTTGSTSSSSTSGSSSTGSSSTTSGTSSSTTSSSSSSTKSGTTVSSSSLPVLLIDLKGTQQAGSSAVQARPYQLGDKLILSPNGLIDKNLDLSLVELHMHENEDFGYKTAIAKYKITNTGSSTLTIPDIGTELVNDSGMSFTGVKQSSTVTTIMPNTSYVVSYSYQVPTDTKNWQNLALNIIDPKTAAPNKLSIGTFQVAVQNEAIDNIISFYPFQVTFNSYAIQSMYSSGYIYQLSLDLTIEHKDTVIIDQNFSKMEFELVDGLGRTIGSKSLTFTGTDKLITGNQKITFSDIKTEQFDNNLVINVYETIETPYGTAKRLVKQLKE</sequence>
<accession>A0A229ULQ1</accession>
<organism evidence="3 4">
    <name type="scientific">Paenibacillus rigui</name>
    <dbReference type="NCBI Taxonomy" id="554312"/>
    <lineage>
        <taxon>Bacteria</taxon>
        <taxon>Bacillati</taxon>
        <taxon>Bacillota</taxon>
        <taxon>Bacilli</taxon>
        <taxon>Bacillales</taxon>
        <taxon>Paenibacillaceae</taxon>
        <taxon>Paenibacillus</taxon>
    </lineage>
</organism>
<dbReference type="Proteomes" id="UP000215509">
    <property type="component" value="Unassembled WGS sequence"/>
</dbReference>
<evidence type="ECO:0000256" key="1">
    <source>
        <dbReference type="SAM" id="MobiDB-lite"/>
    </source>
</evidence>
<dbReference type="RefSeq" id="WP_094016796.1">
    <property type="nucleotide sequence ID" value="NZ_NMQW01000033.1"/>
</dbReference>
<evidence type="ECO:0008006" key="5">
    <source>
        <dbReference type="Google" id="ProtNLM"/>
    </source>
</evidence>
<dbReference type="OrthoDB" id="2545931at2"/>
<keyword evidence="4" id="KW-1185">Reference proteome</keyword>
<evidence type="ECO:0000313" key="4">
    <source>
        <dbReference type="Proteomes" id="UP000215509"/>
    </source>
</evidence>
<keyword evidence="2" id="KW-0732">Signal</keyword>
<comment type="caution">
    <text evidence="3">The sequence shown here is derived from an EMBL/GenBank/DDBJ whole genome shotgun (WGS) entry which is preliminary data.</text>
</comment>
<feature type="region of interest" description="Disordered" evidence="1">
    <location>
        <begin position="409"/>
        <end position="469"/>
    </location>
</feature>
<dbReference type="EMBL" id="NMQW01000033">
    <property type="protein sequence ID" value="OXM84224.1"/>
    <property type="molecule type" value="Genomic_DNA"/>
</dbReference>
<evidence type="ECO:0000313" key="3">
    <source>
        <dbReference type="EMBL" id="OXM84224.1"/>
    </source>
</evidence>
<dbReference type="AlphaFoldDB" id="A0A229ULQ1"/>
<gene>
    <name evidence="3" type="ORF">CF651_20780</name>
</gene>